<dbReference type="InterPro" id="IPR025943">
    <property type="entry name" value="Sigma_54_int_dom_ATP-bd_2"/>
</dbReference>
<feature type="domain" description="Sigma-54 factor interaction" evidence="7">
    <location>
        <begin position="27"/>
        <end position="256"/>
    </location>
</feature>
<evidence type="ECO:0000256" key="2">
    <source>
        <dbReference type="ARBA" id="ARBA00022840"/>
    </source>
</evidence>
<dbReference type="SUPFAM" id="SSF52540">
    <property type="entry name" value="P-loop containing nucleoside triphosphate hydrolases"/>
    <property type="match status" value="1"/>
</dbReference>
<evidence type="ECO:0000313" key="8">
    <source>
        <dbReference type="EMBL" id="TYT76242.1"/>
    </source>
</evidence>
<keyword evidence="1" id="KW-0547">Nucleotide-binding</keyword>
<evidence type="ECO:0000256" key="5">
    <source>
        <dbReference type="ARBA" id="ARBA00023159"/>
    </source>
</evidence>
<dbReference type="AlphaFoldDB" id="A0A5Q4VJ17"/>
<dbReference type="FunFam" id="1.10.8.60:FF:000014">
    <property type="entry name" value="DNA-binding transcriptional regulator NtrC"/>
    <property type="match status" value="1"/>
</dbReference>
<dbReference type="Gene3D" id="1.10.8.60">
    <property type="match status" value="1"/>
</dbReference>
<dbReference type="PROSITE" id="PS00676">
    <property type="entry name" value="SIGMA54_INTERACT_2"/>
    <property type="match status" value="1"/>
</dbReference>
<evidence type="ECO:0000256" key="4">
    <source>
        <dbReference type="ARBA" id="ARBA00023125"/>
    </source>
</evidence>
<dbReference type="InterPro" id="IPR025662">
    <property type="entry name" value="Sigma_54_int_dom_ATP-bd_1"/>
</dbReference>
<proteinExistence type="predicted"/>
<name>A0A5Q4VJ17_9BACT</name>
<dbReference type="PROSITE" id="PS00675">
    <property type="entry name" value="SIGMA54_INTERACT_1"/>
    <property type="match status" value="1"/>
</dbReference>
<keyword evidence="5" id="KW-0010">Activator</keyword>
<dbReference type="GO" id="GO:0043565">
    <property type="term" value="F:sequence-specific DNA binding"/>
    <property type="evidence" value="ECO:0007669"/>
    <property type="project" value="InterPro"/>
</dbReference>
<dbReference type="Proteomes" id="UP000321899">
    <property type="component" value="Unassembled WGS sequence"/>
</dbReference>
<dbReference type="InterPro" id="IPR058031">
    <property type="entry name" value="AAA_lid_NorR"/>
</dbReference>
<dbReference type="SUPFAM" id="SSF46689">
    <property type="entry name" value="Homeodomain-like"/>
    <property type="match status" value="1"/>
</dbReference>
<keyword evidence="3" id="KW-0805">Transcription regulation</keyword>
<evidence type="ECO:0000256" key="1">
    <source>
        <dbReference type="ARBA" id="ARBA00022741"/>
    </source>
</evidence>
<dbReference type="OrthoDB" id="9763792at2"/>
<dbReference type="PROSITE" id="PS00688">
    <property type="entry name" value="SIGMA54_INTERACT_3"/>
    <property type="match status" value="1"/>
</dbReference>
<dbReference type="RefSeq" id="WP_139445411.1">
    <property type="nucleotide sequence ID" value="NZ_VDMB01000001.1"/>
</dbReference>
<dbReference type="Pfam" id="PF25601">
    <property type="entry name" value="AAA_lid_14"/>
    <property type="match status" value="1"/>
</dbReference>
<dbReference type="GO" id="GO:0005524">
    <property type="term" value="F:ATP binding"/>
    <property type="evidence" value="ECO:0007669"/>
    <property type="project" value="UniProtKB-KW"/>
</dbReference>
<accession>A0A5Q4VJ17</accession>
<dbReference type="PANTHER" id="PTHR32071">
    <property type="entry name" value="TRANSCRIPTIONAL REGULATORY PROTEIN"/>
    <property type="match status" value="1"/>
</dbReference>
<dbReference type="EMBL" id="VDMB01000001">
    <property type="protein sequence ID" value="TYT76242.1"/>
    <property type="molecule type" value="Genomic_DNA"/>
</dbReference>
<evidence type="ECO:0000259" key="7">
    <source>
        <dbReference type="PROSITE" id="PS50045"/>
    </source>
</evidence>
<dbReference type="InterPro" id="IPR002197">
    <property type="entry name" value="HTH_Fis"/>
</dbReference>
<dbReference type="SMART" id="SM00382">
    <property type="entry name" value="AAA"/>
    <property type="match status" value="1"/>
</dbReference>
<evidence type="ECO:0000256" key="3">
    <source>
        <dbReference type="ARBA" id="ARBA00023015"/>
    </source>
</evidence>
<comment type="caution">
    <text evidence="8">The sequence shown here is derived from an EMBL/GenBank/DDBJ whole genome shotgun (WGS) entry which is preliminary data.</text>
</comment>
<evidence type="ECO:0000313" key="9">
    <source>
        <dbReference type="Proteomes" id="UP000321899"/>
    </source>
</evidence>
<keyword evidence="6" id="KW-0804">Transcription</keyword>
<dbReference type="GO" id="GO:0006355">
    <property type="term" value="P:regulation of DNA-templated transcription"/>
    <property type="evidence" value="ECO:0007669"/>
    <property type="project" value="InterPro"/>
</dbReference>
<keyword evidence="4" id="KW-0238">DNA-binding</keyword>
<reference evidence="8 9" key="1">
    <citation type="submission" date="2019-06" db="EMBL/GenBank/DDBJ databases">
        <title>Desulfobotulus mexicanus sp. nov., a novel sulfate-reducing bacterium isolated from the sediment of an alkaline crater lake in Mexico.</title>
        <authorList>
            <person name="Hirschler-Rea A."/>
        </authorList>
    </citation>
    <scope>NUCLEOTIDE SEQUENCE [LARGE SCALE GENOMIC DNA]</scope>
    <source>
        <strain evidence="8 9">PAR22N</strain>
    </source>
</reference>
<dbReference type="InterPro" id="IPR027417">
    <property type="entry name" value="P-loop_NTPase"/>
</dbReference>
<evidence type="ECO:0000256" key="6">
    <source>
        <dbReference type="ARBA" id="ARBA00023163"/>
    </source>
</evidence>
<dbReference type="PROSITE" id="PS50045">
    <property type="entry name" value="SIGMA54_INTERACT_4"/>
    <property type="match status" value="1"/>
</dbReference>
<dbReference type="InterPro" id="IPR009057">
    <property type="entry name" value="Homeodomain-like_sf"/>
</dbReference>
<dbReference type="InterPro" id="IPR002078">
    <property type="entry name" value="Sigma_54_int"/>
</dbReference>
<dbReference type="PRINTS" id="PR01590">
    <property type="entry name" value="HTHFIS"/>
</dbReference>
<keyword evidence="9" id="KW-1185">Reference proteome</keyword>
<organism evidence="8 9">
    <name type="scientific">Desulfobotulus mexicanus</name>
    <dbReference type="NCBI Taxonomy" id="2586642"/>
    <lineage>
        <taxon>Bacteria</taxon>
        <taxon>Pseudomonadati</taxon>
        <taxon>Thermodesulfobacteriota</taxon>
        <taxon>Desulfobacteria</taxon>
        <taxon>Desulfobacterales</taxon>
        <taxon>Desulfobacteraceae</taxon>
        <taxon>Desulfobotulus</taxon>
    </lineage>
</organism>
<dbReference type="Gene3D" id="1.10.10.60">
    <property type="entry name" value="Homeodomain-like"/>
    <property type="match status" value="1"/>
</dbReference>
<protein>
    <submittedName>
        <fullName evidence="8">Sigma-54-dependent Fis family transcriptional regulator</fullName>
    </submittedName>
</protein>
<dbReference type="PANTHER" id="PTHR32071:SF57">
    <property type="entry name" value="C4-DICARBOXYLATE TRANSPORT TRANSCRIPTIONAL REGULATORY PROTEIN DCTD"/>
    <property type="match status" value="1"/>
</dbReference>
<dbReference type="CDD" id="cd00009">
    <property type="entry name" value="AAA"/>
    <property type="match status" value="1"/>
</dbReference>
<dbReference type="Pfam" id="PF02954">
    <property type="entry name" value="HTH_8"/>
    <property type="match status" value="1"/>
</dbReference>
<dbReference type="InterPro" id="IPR025944">
    <property type="entry name" value="Sigma_54_int_dom_CS"/>
</dbReference>
<gene>
    <name evidence="8" type="ORF">FIM25_01435</name>
</gene>
<dbReference type="Gene3D" id="3.40.50.300">
    <property type="entry name" value="P-loop containing nucleotide triphosphate hydrolases"/>
    <property type="match status" value="1"/>
</dbReference>
<dbReference type="FunFam" id="3.40.50.300:FF:000006">
    <property type="entry name" value="DNA-binding transcriptional regulator NtrC"/>
    <property type="match status" value="1"/>
</dbReference>
<sequence>MSLGVMQRELLSEDTCRGETPLSFMGLVGQSAPMQRVFKTIGKVAATDSSVLITGESGTGKELIARAIHHMSSRKNGPLVVINCGAIPGELLESELFGHEKGAFTGAHRSRMGRFEMAHGGTIFLDEIGDMSPGLQVKLLRAIQEQTFERVGGTQSIHVDMRVLSATHRDLVSAIGTGDFREDLYYRLNVIPIKVPPLRERKEDIPLLCSYFLDRLAARFDEETKTFSPAAQDLLLAYEWPGNIRELENMMERMAVMSEFSLIGEEDLPESVRGIRTPERVLALNPLHNGMGFAEAVDLYQKTLIIEALNRCGWVKAKAAALLKMNRTTLVEKIKKLQIVREEPLPTDLDFF</sequence>
<keyword evidence="2" id="KW-0067">ATP-binding</keyword>
<dbReference type="Pfam" id="PF00158">
    <property type="entry name" value="Sigma54_activat"/>
    <property type="match status" value="1"/>
</dbReference>
<dbReference type="InterPro" id="IPR003593">
    <property type="entry name" value="AAA+_ATPase"/>
</dbReference>